<accession>A0A8J3B5M2</accession>
<keyword evidence="3" id="KW-1185">Reference proteome</keyword>
<evidence type="ECO:0000256" key="1">
    <source>
        <dbReference type="SAM" id="Phobius"/>
    </source>
</evidence>
<dbReference type="Pfam" id="PF17259">
    <property type="entry name" value="DUF5325"/>
    <property type="match status" value="1"/>
</dbReference>
<sequence>MPRPLALLFALVTVAWLLGVSAAIASRSPVGILAALSGALATMGVGFALKKRMGSRR</sequence>
<feature type="transmembrane region" description="Helical" evidence="1">
    <location>
        <begin position="32"/>
        <end position="49"/>
    </location>
</feature>
<evidence type="ECO:0000313" key="3">
    <source>
        <dbReference type="Proteomes" id="UP000637720"/>
    </source>
</evidence>
<comment type="caution">
    <text evidence="2">The sequence shown here is derived from an EMBL/GenBank/DDBJ whole genome shotgun (WGS) entry which is preliminary data.</text>
</comment>
<keyword evidence="1" id="KW-1133">Transmembrane helix</keyword>
<dbReference type="Proteomes" id="UP000637720">
    <property type="component" value="Unassembled WGS sequence"/>
</dbReference>
<reference evidence="2" key="1">
    <citation type="journal article" date="2014" name="Int. J. Syst. Evol. Microbiol.">
        <title>Complete genome sequence of Corynebacterium casei LMG S-19264T (=DSM 44701T), isolated from a smear-ripened cheese.</title>
        <authorList>
            <consortium name="US DOE Joint Genome Institute (JGI-PGF)"/>
            <person name="Walter F."/>
            <person name="Albersmeier A."/>
            <person name="Kalinowski J."/>
            <person name="Ruckert C."/>
        </authorList>
    </citation>
    <scope>NUCLEOTIDE SEQUENCE</scope>
    <source>
        <strain evidence="2">JCM 14719</strain>
    </source>
</reference>
<gene>
    <name evidence="2" type="ORF">GCM10007043_01400</name>
</gene>
<organism evidence="2 3">
    <name type="scientific">Calditerricola satsumensis</name>
    <dbReference type="NCBI Taxonomy" id="373054"/>
    <lineage>
        <taxon>Bacteria</taxon>
        <taxon>Bacillati</taxon>
        <taxon>Bacillota</taxon>
        <taxon>Bacilli</taxon>
        <taxon>Bacillales</taxon>
        <taxon>Bacillaceae</taxon>
        <taxon>Calditerricola</taxon>
    </lineage>
</organism>
<name>A0A8J3B5M2_9BACI</name>
<proteinExistence type="predicted"/>
<dbReference type="EMBL" id="BMOF01000001">
    <property type="protein sequence ID" value="GGJ91408.1"/>
    <property type="molecule type" value="Genomic_DNA"/>
</dbReference>
<evidence type="ECO:0000313" key="2">
    <source>
        <dbReference type="EMBL" id="GGJ91408.1"/>
    </source>
</evidence>
<reference evidence="2" key="2">
    <citation type="submission" date="2020-09" db="EMBL/GenBank/DDBJ databases">
        <authorList>
            <person name="Sun Q."/>
            <person name="Ohkuma M."/>
        </authorList>
    </citation>
    <scope>NUCLEOTIDE SEQUENCE</scope>
    <source>
        <strain evidence="2">JCM 14719</strain>
    </source>
</reference>
<dbReference type="InterPro" id="IPR035211">
    <property type="entry name" value="DUF5325"/>
</dbReference>
<dbReference type="RefSeq" id="WP_157057604.1">
    <property type="nucleotide sequence ID" value="NZ_BMOF01000001.1"/>
</dbReference>
<dbReference type="AlphaFoldDB" id="A0A8J3B5M2"/>
<keyword evidence="1" id="KW-0472">Membrane</keyword>
<protein>
    <submittedName>
        <fullName evidence="2">Uncharacterized protein</fullName>
    </submittedName>
</protein>
<keyword evidence="1" id="KW-0812">Transmembrane</keyword>